<protein>
    <recommendedName>
        <fullName evidence="2">DUF6784 domain-containing protein</fullName>
    </recommendedName>
</protein>
<feature type="transmembrane region" description="Helical" evidence="1">
    <location>
        <begin position="42"/>
        <end position="63"/>
    </location>
</feature>
<dbReference type="EMBL" id="UINC01088519">
    <property type="protein sequence ID" value="SVC38820.1"/>
    <property type="molecule type" value="Genomic_DNA"/>
</dbReference>
<dbReference type="Pfam" id="PF20580">
    <property type="entry name" value="DUF6784"/>
    <property type="match status" value="1"/>
</dbReference>
<feature type="transmembrane region" description="Helical" evidence="1">
    <location>
        <begin position="104"/>
        <end position="125"/>
    </location>
</feature>
<feature type="transmembrane region" description="Helical" evidence="1">
    <location>
        <begin position="140"/>
        <end position="160"/>
    </location>
</feature>
<gene>
    <name evidence="3" type="ORF">METZ01_LOCUS291674</name>
</gene>
<evidence type="ECO:0000256" key="1">
    <source>
        <dbReference type="SAM" id="Phobius"/>
    </source>
</evidence>
<proteinExistence type="predicted"/>
<feature type="transmembrane region" description="Helical" evidence="1">
    <location>
        <begin position="172"/>
        <end position="196"/>
    </location>
</feature>
<keyword evidence="1" id="KW-1133">Transmembrane helix</keyword>
<evidence type="ECO:0000259" key="2">
    <source>
        <dbReference type="Pfam" id="PF20580"/>
    </source>
</evidence>
<dbReference type="InterPro" id="IPR046711">
    <property type="entry name" value="DUF6784"/>
</dbReference>
<dbReference type="AlphaFoldDB" id="A0A382LQC8"/>
<keyword evidence="1" id="KW-0812">Transmembrane</keyword>
<name>A0A382LQC8_9ZZZZ</name>
<reference evidence="3" key="1">
    <citation type="submission" date="2018-05" db="EMBL/GenBank/DDBJ databases">
        <authorList>
            <person name="Lanie J.A."/>
            <person name="Ng W.-L."/>
            <person name="Kazmierczak K.M."/>
            <person name="Andrzejewski T.M."/>
            <person name="Davidsen T.M."/>
            <person name="Wayne K.J."/>
            <person name="Tettelin H."/>
            <person name="Glass J.I."/>
            <person name="Rusch D."/>
            <person name="Podicherti R."/>
            <person name="Tsui H.-C.T."/>
            <person name="Winkler M.E."/>
        </authorList>
    </citation>
    <scope>NUCLEOTIDE SEQUENCE</scope>
</reference>
<accession>A0A382LQC8</accession>
<feature type="domain" description="DUF6784" evidence="2">
    <location>
        <begin position="103"/>
        <end position="193"/>
    </location>
</feature>
<evidence type="ECO:0000313" key="3">
    <source>
        <dbReference type="EMBL" id="SVC38820.1"/>
    </source>
</evidence>
<sequence length="205" mass="23017">MVGISHVAWFQDYVGRVMERRETRHFQKTEHNDSRRRQASNMLLWIAVAFGLGVLGAIVYTISAGYASGAQNLRASPSLQAGFYQLIVNWMNNATQISQLEIGFLMLGALINSLIMLSRYLVIWMPLHPIGFVVAASGDIAYSVFSIFTAWLIKVLILRIGSVQLYHRVQPLFLGILVGYVLGVGLYYAVNTIWFADNPFGTWLL</sequence>
<keyword evidence="1" id="KW-0472">Membrane</keyword>
<organism evidence="3">
    <name type="scientific">marine metagenome</name>
    <dbReference type="NCBI Taxonomy" id="408172"/>
    <lineage>
        <taxon>unclassified sequences</taxon>
        <taxon>metagenomes</taxon>
        <taxon>ecological metagenomes</taxon>
    </lineage>
</organism>